<proteinExistence type="predicted"/>
<dbReference type="Proteomes" id="UP001385951">
    <property type="component" value="Unassembled WGS sequence"/>
</dbReference>
<dbReference type="AlphaFoldDB" id="A0AAW0GF97"/>
<organism evidence="1 2">
    <name type="scientific">Cerrena zonata</name>
    <dbReference type="NCBI Taxonomy" id="2478898"/>
    <lineage>
        <taxon>Eukaryota</taxon>
        <taxon>Fungi</taxon>
        <taxon>Dikarya</taxon>
        <taxon>Basidiomycota</taxon>
        <taxon>Agaricomycotina</taxon>
        <taxon>Agaricomycetes</taxon>
        <taxon>Polyporales</taxon>
        <taxon>Cerrenaceae</taxon>
        <taxon>Cerrena</taxon>
    </lineage>
</organism>
<evidence type="ECO:0000313" key="2">
    <source>
        <dbReference type="Proteomes" id="UP001385951"/>
    </source>
</evidence>
<protein>
    <submittedName>
        <fullName evidence="1">Uncharacterized protein</fullName>
    </submittedName>
</protein>
<name>A0AAW0GF97_9APHY</name>
<accession>A0AAW0GF97</accession>
<dbReference type="EMBL" id="JASBNA010000012">
    <property type="protein sequence ID" value="KAK7687685.1"/>
    <property type="molecule type" value="Genomic_DNA"/>
</dbReference>
<gene>
    <name evidence="1" type="ORF">QCA50_008901</name>
</gene>
<comment type="caution">
    <text evidence="1">The sequence shown here is derived from an EMBL/GenBank/DDBJ whole genome shotgun (WGS) entry which is preliminary data.</text>
</comment>
<keyword evidence="2" id="KW-1185">Reference proteome</keyword>
<evidence type="ECO:0000313" key="1">
    <source>
        <dbReference type="EMBL" id="KAK7687685.1"/>
    </source>
</evidence>
<reference evidence="1 2" key="1">
    <citation type="submission" date="2022-09" db="EMBL/GenBank/DDBJ databases">
        <authorList>
            <person name="Palmer J.M."/>
        </authorList>
    </citation>
    <scope>NUCLEOTIDE SEQUENCE [LARGE SCALE GENOMIC DNA]</scope>
    <source>
        <strain evidence="1 2">DSM 7382</strain>
    </source>
</reference>
<sequence>MASRNKVLREILCKRPPYLSGSLPVSKEDLILFYGRGSDLGKINFSGVTHEQLEHLSNYCEPAAFGLNSERVLDEEYRKAGKIDAEDFSLLFDVRESGLANVIRDQLLTGTQASGEIRVERYKLNVYGRLASSSFV</sequence>